<dbReference type="Proteomes" id="UP000054567">
    <property type="component" value="Unassembled WGS sequence"/>
</dbReference>
<dbReference type="InterPro" id="IPR001841">
    <property type="entry name" value="Znf_RING"/>
</dbReference>
<keyword evidence="2" id="KW-1133">Transmembrane helix</keyword>
<dbReference type="SUPFAM" id="SSF57850">
    <property type="entry name" value="RING/U-box"/>
    <property type="match status" value="1"/>
</dbReference>
<keyword evidence="2" id="KW-0812">Transmembrane</keyword>
<dbReference type="PANTHER" id="PTHR22765:SF413">
    <property type="entry name" value="FINGER DOMAIN PROTEIN, PUTATIVE (AFU_ORTHOLOGUE AFUA_1G04600)-RELATED"/>
    <property type="match status" value="1"/>
</dbReference>
<keyword evidence="2" id="KW-0472">Membrane</keyword>
<dbReference type="InterPro" id="IPR051826">
    <property type="entry name" value="E3_ubiquitin-ligase_domain"/>
</dbReference>
<dbReference type="EMBL" id="DS268112">
    <property type="protein sequence ID" value="KMM70457.1"/>
    <property type="molecule type" value="Genomic_DNA"/>
</dbReference>
<dbReference type="CDD" id="cd16454">
    <property type="entry name" value="RING-H2_PA-TM-RING"/>
    <property type="match status" value="1"/>
</dbReference>
<accession>A0A0J6IF69</accession>
<dbReference type="InterPro" id="IPR013083">
    <property type="entry name" value="Znf_RING/FYVE/PHD"/>
</dbReference>
<name>A0A0J6IF69_COCPO</name>
<feature type="region of interest" description="Disordered" evidence="1">
    <location>
        <begin position="456"/>
        <end position="488"/>
    </location>
</feature>
<proteinExistence type="predicted"/>
<protein>
    <recommendedName>
        <fullName evidence="3">RING-type domain-containing protein</fullName>
    </recommendedName>
</protein>
<reference evidence="5" key="3">
    <citation type="journal article" date="2010" name="Genome Res.">
        <title>Population genomic sequencing of Coccidioides fungi reveals recent hybridization and transposon control.</title>
        <authorList>
            <person name="Neafsey D.E."/>
            <person name="Barker B.M."/>
            <person name="Sharpton T.J."/>
            <person name="Stajich J.E."/>
            <person name="Park D.J."/>
            <person name="Whiston E."/>
            <person name="Hung C.-Y."/>
            <person name="McMahan C."/>
            <person name="White J."/>
            <person name="Sykes S."/>
            <person name="Heiman D."/>
            <person name="Young S."/>
            <person name="Zeng Q."/>
            <person name="Abouelleil A."/>
            <person name="Aftuck L."/>
            <person name="Bessette D."/>
            <person name="Brown A."/>
            <person name="FitzGerald M."/>
            <person name="Lui A."/>
            <person name="Macdonald J.P."/>
            <person name="Priest M."/>
            <person name="Orbach M.J."/>
            <person name="Galgiani J.N."/>
            <person name="Kirkland T.N."/>
            <person name="Cole G.T."/>
            <person name="Birren B.W."/>
            <person name="Henn M.R."/>
            <person name="Taylor J.W."/>
            <person name="Rounsley S.D."/>
        </authorList>
    </citation>
    <scope>NUCLEOTIDE SEQUENCE [LARGE SCALE GENOMIC DNA]</scope>
    <source>
        <strain evidence="5">RMSCC 3488</strain>
    </source>
</reference>
<evidence type="ECO:0000313" key="4">
    <source>
        <dbReference type="EMBL" id="KMM70457.1"/>
    </source>
</evidence>
<sequence length="530" mass="58487">MAASAFRAKALVIAKDTCSEHLRGLSSTDGFELNVGFNIQTLSDRHAWNDDGIVALLYVPELAPDDPCNRESKIAGGIPSNVTRFSDLPQYKCVYVAVAPWVSAPCSESFLSQAGQDGVAAMLFYRPDQTMSKPPPVEDRGWGLDDAEWASKQEFPVYAVPGAFGSSLMNELARYSGNISDAPHGDRLSRLYSSNATARVYGLIALENKRDTLPGLWVFLLVVLAALVVVVAGSSIVMKIIQHRRRVSLRERITSGDVDLEMLGIKRLKVPQHVLDKLPLYTYDKDGHPPAPDPAAPDPAVVSTEPREEPTNPKNSATLAVPESTEPIPPVSPATYERQKSTFSQTTCPICLDDYVSGESIIRELPCQHIFHPECIDAFLLQNSSLCPVCKKTVFPPGYCPEMVTDAMVRQERYARRSRQQRSGQGTMLVNLGPLSRTRSRRRFIHGSLAGQLGSLQSADVRTDRANDVEASPPPQTPAATTGLGRREEMRRRAVAMLGNHRMAEDEERERDAARPKWLKIFHTVFPALR</sequence>
<dbReference type="GO" id="GO:0006511">
    <property type="term" value="P:ubiquitin-dependent protein catabolic process"/>
    <property type="evidence" value="ECO:0007669"/>
    <property type="project" value="TreeGrafter"/>
</dbReference>
<dbReference type="SMART" id="SM00184">
    <property type="entry name" value="RING"/>
    <property type="match status" value="1"/>
</dbReference>
<evidence type="ECO:0000256" key="2">
    <source>
        <dbReference type="SAM" id="Phobius"/>
    </source>
</evidence>
<feature type="transmembrane region" description="Helical" evidence="2">
    <location>
        <begin position="216"/>
        <end position="241"/>
    </location>
</feature>
<evidence type="ECO:0000259" key="3">
    <source>
        <dbReference type="SMART" id="SM00184"/>
    </source>
</evidence>
<evidence type="ECO:0000256" key="1">
    <source>
        <dbReference type="SAM" id="MobiDB-lite"/>
    </source>
</evidence>
<feature type="region of interest" description="Disordered" evidence="1">
    <location>
        <begin position="286"/>
        <end position="329"/>
    </location>
</feature>
<evidence type="ECO:0000313" key="5">
    <source>
        <dbReference type="Proteomes" id="UP000054567"/>
    </source>
</evidence>
<dbReference type="GO" id="GO:0005737">
    <property type="term" value="C:cytoplasm"/>
    <property type="evidence" value="ECO:0007669"/>
    <property type="project" value="TreeGrafter"/>
</dbReference>
<organism evidence="4 5">
    <name type="scientific">Coccidioides posadasii RMSCC 3488</name>
    <dbReference type="NCBI Taxonomy" id="454284"/>
    <lineage>
        <taxon>Eukaryota</taxon>
        <taxon>Fungi</taxon>
        <taxon>Dikarya</taxon>
        <taxon>Ascomycota</taxon>
        <taxon>Pezizomycotina</taxon>
        <taxon>Eurotiomycetes</taxon>
        <taxon>Eurotiomycetidae</taxon>
        <taxon>Onygenales</taxon>
        <taxon>Onygenaceae</taxon>
        <taxon>Coccidioides</taxon>
    </lineage>
</organism>
<dbReference type="OrthoDB" id="21204at2759"/>
<dbReference type="AlphaFoldDB" id="A0A0J6IF69"/>
<dbReference type="Gene3D" id="3.30.40.10">
    <property type="entry name" value="Zinc/RING finger domain, C3HC4 (zinc finger)"/>
    <property type="match status" value="1"/>
</dbReference>
<reference evidence="4 5" key="1">
    <citation type="submission" date="2007-06" db="EMBL/GenBank/DDBJ databases">
        <title>The Genome Sequence of Coccidioides posadasii RMSCC_3488.</title>
        <authorList>
            <consortium name="Coccidioides Genome Resources Consortium"/>
            <consortium name="The Broad Institute Genome Sequencing Platform"/>
            <person name="Henn M.R."/>
            <person name="Sykes S."/>
            <person name="Young S."/>
            <person name="Jaffe D."/>
            <person name="Berlin A."/>
            <person name="Alvarez P."/>
            <person name="Butler J."/>
            <person name="Gnerre S."/>
            <person name="Grabherr M."/>
            <person name="Mauceli E."/>
            <person name="Brockman W."/>
            <person name="Kodira C."/>
            <person name="Alvarado L."/>
            <person name="Zeng Q."/>
            <person name="Crawford M."/>
            <person name="Antoine C."/>
            <person name="Devon K."/>
            <person name="Galgiani J."/>
            <person name="Orsborn K."/>
            <person name="Lewis M.L."/>
            <person name="Nusbaum C."/>
            <person name="Galagan J."/>
            <person name="Birren B."/>
        </authorList>
    </citation>
    <scope>NUCLEOTIDE SEQUENCE [LARGE SCALE GENOMIC DNA]</scope>
    <source>
        <strain evidence="4 5">RMSCC 3488</strain>
    </source>
</reference>
<dbReference type="VEuPathDB" id="FungiDB:CPAG_06769"/>
<reference evidence="5" key="2">
    <citation type="journal article" date="2009" name="Genome Res.">
        <title>Comparative genomic analyses of the human fungal pathogens Coccidioides and their relatives.</title>
        <authorList>
            <person name="Sharpton T.J."/>
            <person name="Stajich J.E."/>
            <person name="Rounsley S.D."/>
            <person name="Gardner M.J."/>
            <person name="Wortman J.R."/>
            <person name="Jordar V.S."/>
            <person name="Maiti R."/>
            <person name="Kodira C.D."/>
            <person name="Neafsey D.E."/>
            <person name="Zeng Q."/>
            <person name="Hung C.-Y."/>
            <person name="McMahan C."/>
            <person name="Muszewska A."/>
            <person name="Grynberg M."/>
            <person name="Mandel M.A."/>
            <person name="Kellner E.M."/>
            <person name="Barker B.M."/>
            <person name="Galgiani J.N."/>
            <person name="Orbach M.J."/>
            <person name="Kirkland T.N."/>
            <person name="Cole G.T."/>
            <person name="Henn M.R."/>
            <person name="Birren B.W."/>
            <person name="Taylor J.W."/>
        </authorList>
    </citation>
    <scope>NUCLEOTIDE SEQUENCE [LARGE SCALE GENOMIC DNA]</scope>
    <source>
        <strain evidence="5">RMSCC 3488</strain>
    </source>
</reference>
<feature type="domain" description="RING-type" evidence="3">
    <location>
        <begin position="348"/>
        <end position="390"/>
    </location>
</feature>
<gene>
    <name evidence="4" type="ORF">CPAG_06769</name>
</gene>
<dbReference type="GO" id="GO:0061630">
    <property type="term" value="F:ubiquitin protein ligase activity"/>
    <property type="evidence" value="ECO:0007669"/>
    <property type="project" value="TreeGrafter"/>
</dbReference>
<dbReference type="Pfam" id="PF13639">
    <property type="entry name" value="zf-RING_2"/>
    <property type="match status" value="1"/>
</dbReference>
<dbReference type="PANTHER" id="PTHR22765">
    <property type="entry name" value="RING FINGER AND PROTEASE ASSOCIATED DOMAIN-CONTAINING"/>
    <property type="match status" value="1"/>
</dbReference>